<dbReference type="EMBL" id="JARIHO010000010">
    <property type="protein sequence ID" value="KAJ7354366.1"/>
    <property type="molecule type" value="Genomic_DNA"/>
</dbReference>
<reference evidence="1" key="1">
    <citation type="submission" date="2023-03" db="EMBL/GenBank/DDBJ databases">
        <title>Massive genome expansion in bonnet fungi (Mycena s.s.) driven by repeated elements and novel gene families across ecological guilds.</title>
        <authorList>
            <consortium name="Lawrence Berkeley National Laboratory"/>
            <person name="Harder C.B."/>
            <person name="Miyauchi S."/>
            <person name="Viragh M."/>
            <person name="Kuo A."/>
            <person name="Thoen E."/>
            <person name="Andreopoulos B."/>
            <person name="Lu D."/>
            <person name="Skrede I."/>
            <person name="Drula E."/>
            <person name="Henrissat B."/>
            <person name="Morin E."/>
            <person name="Kohler A."/>
            <person name="Barry K."/>
            <person name="LaButti K."/>
            <person name="Morin E."/>
            <person name="Salamov A."/>
            <person name="Lipzen A."/>
            <person name="Mereny Z."/>
            <person name="Hegedus B."/>
            <person name="Baldrian P."/>
            <person name="Stursova M."/>
            <person name="Weitz H."/>
            <person name="Taylor A."/>
            <person name="Grigoriev I.V."/>
            <person name="Nagy L.G."/>
            <person name="Martin F."/>
            <person name="Kauserud H."/>
        </authorList>
    </citation>
    <scope>NUCLEOTIDE SEQUENCE</scope>
    <source>
        <strain evidence="1">CBHHK002</strain>
    </source>
</reference>
<dbReference type="AlphaFoldDB" id="A0AAD7ABL5"/>
<evidence type="ECO:0000313" key="2">
    <source>
        <dbReference type="Proteomes" id="UP001218218"/>
    </source>
</evidence>
<accession>A0AAD7ABL5</accession>
<keyword evidence="2" id="KW-1185">Reference proteome</keyword>
<name>A0AAD7ABL5_9AGAR</name>
<evidence type="ECO:0000313" key="1">
    <source>
        <dbReference type="EMBL" id="KAJ7354366.1"/>
    </source>
</evidence>
<gene>
    <name evidence="1" type="ORF">DFH08DRAFT_43661</name>
</gene>
<organism evidence="1 2">
    <name type="scientific">Mycena albidolilacea</name>
    <dbReference type="NCBI Taxonomy" id="1033008"/>
    <lineage>
        <taxon>Eukaryota</taxon>
        <taxon>Fungi</taxon>
        <taxon>Dikarya</taxon>
        <taxon>Basidiomycota</taxon>
        <taxon>Agaricomycotina</taxon>
        <taxon>Agaricomycetes</taxon>
        <taxon>Agaricomycetidae</taxon>
        <taxon>Agaricales</taxon>
        <taxon>Marasmiineae</taxon>
        <taxon>Mycenaceae</taxon>
        <taxon>Mycena</taxon>
    </lineage>
</organism>
<dbReference type="Proteomes" id="UP001218218">
    <property type="component" value="Unassembled WGS sequence"/>
</dbReference>
<comment type="caution">
    <text evidence="1">The sequence shown here is derived from an EMBL/GenBank/DDBJ whole genome shotgun (WGS) entry which is preliminary data.</text>
</comment>
<protein>
    <submittedName>
        <fullName evidence="1">Uncharacterized protein</fullName>
    </submittedName>
</protein>
<proteinExistence type="predicted"/>
<sequence length="296" mass="32768">MISTRLLETRRVCDVCLWARDRHGPVRSVSGDTRNTNPRQRKSYRDYSAITRGGGHEAEACSEARHGDARCGDLSTALVLLPVEALPRLVTPSPWPSSDLVSSSPYFRLHCSAVATSSPSPGTYSVFFGLRRLVIGIASVHLDLDPLDLHQPTSLVFTRAGLLFLLGLVAAHVTLQDLGDVAASNRLRGRLKCPYHPASAHRVRCVRTWRPQAPVVKLSVTRHKPQKGPLAPVRRPAQPPCAVRYSPSPRWTVPAQTSIHRAIFHRCTPLFFPLHTHYSGLEQNNNLAQQQITLLT</sequence>